<gene>
    <name evidence="1" type="ORF">TRV_04751</name>
</gene>
<dbReference type="RefSeq" id="XP_003021136.1">
    <property type="nucleotide sequence ID" value="XM_003021090.1"/>
</dbReference>
<sequence>MSQIADEEDKISRTLFEEFICALVSGLEREKLVVQCVTRSSSYPIQSPERAEPGISRRGKVPRTWKGVLAPNRRQKALAIRNPAGKKQQAGGDD</sequence>
<dbReference type="GeneID" id="9577979"/>
<evidence type="ECO:0000313" key="1">
    <source>
        <dbReference type="EMBL" id="EFE40518.1"/>
    </source>
</evidence>
<dbReference type="KEGG" id="tve:TRV_04751"/>
<accession>D4DC98</accession>
<proteinExistence type="predicted"/>
<evidence type="ECO:0000313" key="2">
    <source>
        <dbReference type="Proteomes" id="UP000008383"/>
    </source>
</evidence>
<dbReference type="EMBL" id="ACYE01000241">
    <property type="protein sequence ID" value="EFE40518.1"/>
    <property type="molecule type" value="Genomic_DNA"/>
</dbReference>
<reference evidence="2" key="1">
    <citation type="journal article" date="2011" name="Genome Biol.">
        <title>Comparative and functional genomics provide insights into the pathogenicity of dermatophytic fungi.</title>
        <authorList>
            <person name="Burmester A."/>
            <person name="Shelest E."/>
            <person name="Gloeckner G."/>
            <person name="Heddergott C."/>
            <person name="Schindler S."/>
            <person name="Staib P."/>
            <person name="Heidel A."/>
            <person name="Felder M."/>
            <person name="Petzold A."/>
            <person name="Szafranski K."/>
            <person name="Feuermann M."/>
            <person name="Pedruzzi I."/>
            <person name="Priebe S."/>
            <person name="Groth M."/>
            <person name="Winkler R."/>
            <person name="Li W."/>
            <person name="Kniemeyer O."/>
            <person name="Schroeckh V."/>
            <person name="Hertweck C."/>
            <person name="Hube B."/>
            <person name="White T.C."/>
            <person name="Platzer M."/>
            <person name="Guthke R."/>
            <person name="Heitman J."/>
            <person name="Woestemeyer J."/>
            <person name="Zipfel P.F."/>
            <person name="Monod M."/>
            <person name="Brakhage A.A."/>
        </authorList>
    </citation>
    <scope>NUCLEOTIDE SEQUENCE [LARGE SCALE GENOMIC DNA]</scope>
    <source>
        <strain evidence="2">HKI 0517</strain>
    </source>
</reference>
<dbReference type="Proteomes" id="UP000008383">
    <property type="component" value="Unassembled WGS sequence"/>
</dbReference>
<name>D4DC98_TRIVH</name>
<keyword evidence="2" id="KW-1185">Reference proteome</keyword>
<comment type="caution">
    <text evidence="1">The sequence shown here is derived from an EMBL/GenBank/DDBJ whole genome shotgun (WGS) entry which is preliminary data.</text>
</comment>
<dbReference type="AlphaFoldDB" id="D4DC98"/>
<protein>
    <submittedName>
        <fullName evidence="1">Uncharacterized protein</fullName>
    </submittedName>
</protein>
<organism evidence="1 2">
    <name type="scientific">Trichophyton verrucosum (strain HKI 0517)</name>
    <dbReference type="NCBI Taxonomy" id="663202"/>
    <lineage>
        <taxon>Eukaryota</taxon>
        <taxon>Fungi</taxon>
        <taxon>Dikarya</taxon>
        <taxon>Ascomycota</taxon>
        <taxon>Pezizomycotina</taxon>
        <taxon>Eurotiomycetes</taxon>
        <taxon>Eurotiomycetidae</taxon>
        <taxon>Onygenales</taxon>
        <taxon>Arthrodermataceae</taxon>
        <taxon>Trichophyton</taxon>
    </lineage>
</organism>
<dbReference type="HOGENOM" id="CLU_2387756_0_0_1"/>